<evidence type="ECO:0000256" key="1">
    <source>
        <dbReference type="ARBA" id="ARBA00022679"/>
    </source>
</evidence>
<reference evidence="9" key="1">
    <citation type="journal article" date="2019" name="Int. J. Syst. Evol. Microbiol.">
        <title>The Global Catalogue of Microorganisms (GCM) 10K type strain sequencing project: providing services to taxonomists for standard genome sequencing and annotation.</title>
        <authorList>
            <consortium name="The Broad Institute Genomics Platform"/>
            <consortium name="The Broad Institute Genome Sequencing Center for Infectious Disease"/>
            <person name="Wu L."/>
            <person name="Ma J."/>
        </authorList>
    </citation>
    <scope>NUCLEOTIDE SEQUENCE [LARGE SCALE GENOMIC DNA]</scope>
    <source>
        <strain evidence="9">CGMCC 1.15809</strain>
    </source>
</reference>
<evidence type="ECO:0000259" key="6">
    <source>
        <dbReference type="PROSITE" id="PS51480"/>
    </source>
</evidence>
<dbReference type="NCBIfam" id="NF011049">
    <property type="entry name" value="PRK14479.1"/>
    <property type="match status" value="1"/>
</dbReference>
<dbReference type="InterPro" id="IPR004006">
    <property type="entry name" value="DhaK_dom"/>
</dbReference>
<dbReference type="Gene3D" id="3.30.1180.20">
    <property type="entry name" value="Dihydroxyacetone kinase, domain 2"/>
    <property type="match status" value="1"/>
</dbReference>
<protein>
    <submittedName>
        <fullName evidence="8">Dihydroxyacetone kinase family protein</fullName>
    </submittedName>
</protein>
<dbReference type="SUPFAM" id="SSF101473">
    <property type="entry name" value="DhaL-like"/>
    <property type="match status" value="1"/>
</dbReference>
<dbReference type="InterPro" id="IPR036117">
    <property type="entry name" value="DhaL_dom_sf"/>
</dbReference>
<keyword evidence="9" id="KW-1185">Reference proteome</keyword>
<name>A0ABW1FET8_9ACTN</name>
<dbReference type="PANTHER" id="PTHR28629">
    <property type="entry name" value="TRIOKINASE/FMN CYCLASE"/>
    <property type="match status" value="1"/>
</dbReference>
<evidence type="ECO:0000256" key="4">
    <source>
        <dbReference type="ARBA" id="ARBA00022840"/>
    </source>
</evidence>
<feature type="region of interest" description="Disordered" evidence="5">
    <location>
        <begin position="342"/>
        <end position="393"/>
    </location>
</feature>
<feature type="domain" description="DhaK" evidence="7">
    <location>
        <begin position="11"/>
        <end position="340"/>
    </location>
</feature>
<dbReference type="InterPro" id="IPR050861">
    <property type="entry name" value="Dihydroxyacetone_Kinase"/>
</dbReference>
<feature type="compositionally biased region" description="Low complexity" evidence="5">
    <location>
        <begin position="363"/>
        <end position="393"/>
    </location>
</feature>
<organism evidence="8 9">
    <name type="scientific">Streptomyces ramulosus</name>
    <dbReference type="NCBI Taxonomy" id="47762"/>
    <lineage>
        <taxon>Bacteria</taxon>
        <taxon>Bacillati</taxon>
        <taxon>Actinomycetota</taxon>
        <taxon>Actinomycetes</taxon>
        <taxon>Kitasatosporales</taxon>
        <taxon>Streptomycetaceae</taxon>
        <taxon>Streptomyces</taxon>
    </lineage>
</organism>
<dbReference type="GO" id="GO:0016301">
    <property type="term" value="F:kinase activity"/>
    <property type="evidence" value="ECO:0007669"/>
    <property type="project" value="UniProtKB-KW"/>
</dbReference>
<keyword evidence="3 8" id="KW-0418">Kinase</keyword>
<dbReference type="EMBL" id="JBHSPW010000003">
    <property type="protein sequence ID" value="MFC5892755.1"/>
    <property type="molecule type" value="Genomic_DNA"/>
</dbReference>
<keyword evidence="2" id="KW-0547">Nucleotide-binding</keyword>
<evidence type="ECO:0000259" key="7">
    <source>
        <dbReference type="PROSITE" id="PS51481"/>
    </source>
</evidence>
<sequence length="608" mass="61136">MTTAPVGPGHHAETFREDWLEGLADAYARTVRRVPDAFGVVGRHAPRPGKVAVVIGGGSGHYPAFAGLVGPGLADAAAVGDVFASPSAEQVYRTARAADGGAGILMTYGNYAGDVMHFGLAARRLAAEGTDVRTVLVTDDVASGPPPADGQEIDPSRDRRGVAGDFFVFKIAGAAADRGDDLDTVARLAAHANAMTRTFGAAFAGCTLPGAAGPLFTVAPGTTELGMGIHGEPGLRTTGALTATELADALVEPLLAELPPAATGRVAVLLNGLGRTKYEEMFVVYRQVGRRLRAAGLKPYRPEVGEFVTSFDMAGVSLSLMALDDELAALYDAPCDTPAFRSLPGGHAFGDDDRTGEDEGAETAEATEAARVPAARTAPGAAPEAAAPAAATAQDTLDLPATAALRAALDAVAAHEDELGRLDAVAGDGDHGIGIVRGLRAAVAAARAAETGPASPRTAGAALLAAGLALADASGGASGALYGALLAETGAVLTRAPEGPCTTELFADAADAAHRAVAELGGARVGDKTLLDALEPFRRTLRAHTADDPAKSWRAAAEAATRAAAATAALTPSRGRAARMGDLGLGHPDAGATSLALLLTAVGETLSA</sequence>
<evidence type="ECO:0000256" key="5">
    <source>
        <dbReference type="SAM" id="MobiDB-lite"/>
    </source>
</evidence>
<accession>A0ABW1FET8</accession>
<dbReference type="Gene3D" id="1.25.40.340">
    <property type="match status" value="1"/>
</dbReference>
<evidence type="ECO:0000256" key="2">
    <source>
        <dbReference type="ARBA" id="ARBA00022741"/>
    </source>
</evidence>
<gene>
    <name evidence="8" type="ORF">ACFP3M_08005</name>
</gene>
<dbReference type="SUPFAM" id="SSF82549">
    <property type="entry name" value="DAK1/DegV-like"/>
    <property type="match status" value="1"/>
</dbReference>
<dbReference type="Proteomes" id="UP001596241">
    <property type="component" value="Unassembled WGS sequence"/>
</dbReference>
<evidence type="ECO:0000313" key="8">
    <source>
        <dbReference type="EMBL" id="MFC5892755.1"/>
    </source>
</evidence>
<dbReference type="SMART" id="SM01120">
    <property type="entry name" value="Dak2"/>
    <property type="match status" value="1"/>
</dbReference>
<evidence type="ECO:0000256" key="3">
    <source>
        <dbReference type="ARBA" id="ARBA00022777"/>
    </source>
</evidence>
<evidence type="ECO:0000313" key="9">
    <source>
        <dbReference type="Proteomes" id="UP001596241"/>
    </source>
</evidence>
<proteinExistence type="predicted"/>
<feature type="domain" description="DhaL" evidence="6">
    <location>
        <begin position="399"/>
        <end position="604"/>
    </location>
</feature>
<dbReference type="PANTHER" id="PTHR28629:SF4">
    <property type="entry name" value="TRIOKINASE_FMN CYCLASE"/>
    <property type="match status" value="1"/>
</dbReference>
<comment type="caution">
    <text evidence="8">The sequence shown here is derived from an EMBL/GenBank/DDBJ whole genome shotgun (WGS) entry which is preliminary data.</text>
</comment>
<dbReference type="InterPro" id="IPR004007">
    <property type="entry name" value="DhaL_dom"/>
</dbReference>
<dbReference type="Pfam" id="PF02734">
    <property type="entry name" value="Dak2"/>
    <property type="match status" value="1"/>
</dbReference>
<keyword evidence="1" id="KW-0808">Transferase</keyword>
<dbReference type="RefSeq" id="WP_345085900.1">
    <property type="nucleotide sequence ID" value="NZ_BAAAWG010000010.1"/>
</dbReference>
<dbReference type="PROSITE" id="PS51481">
    <property type="entry name" value="DHAK"/>
    <property type="match status" value="1"/>
</dbReference>
<keyword evidence="4" id="KW-0067">ATP-binding</keyword>
<dbReference type="Gene3D" id="3.40.50.10440">
    <property type="entry name" value="Dihydroxyacetone kinase, domain 1"/>
    <property type="match status" value="1"/>
</dbReference>
<dbReference type="PROSITE" id="PS51480">
    <property type="entry name" value="DHAL"/>
    <property type="match status" value="1"/>
</dbReference>
<dbReference type="Pfam" id="PF02733">
    <property type="entry name" value="Dak1"/>
    <property type="match status" value="1"/>
</dbReference>